<proteinExistence type="predicted"/>
<organism evidence="1 2">
    <name type="scientific">Meloidogyne enterolobii</name>
    <name type="common">Root-knot nematode worm</name>
    <name type="synonym">Meloidogyne mayaguensis</name>
    <dbReference type="NCBI Taxonomy" id="390850"/>
    <lineage>
        <taxon>Eukaryota</taxon>
        <taxon>Metazoa</taxon>
        <taxon>Ecdysozoa</taxon>
        <taxon>Nematoda</taxon>
        <taxon>Chromadorea</taxon>
        <taxon>Rhabditida</taxon>
        <taxon>Tylenchina</taxon>
        <taxon>Tylenchomorpha</taxon>
        <taxon>Tylenchoidea</taxon>
        <taxon>Meloidogynidae</taxon>
        <taxon>Meloidogyninae</taxon>
        <taxon>Meloidogyne</taxon>
    </lineage>
</organism>
<dbReference type="EMBL" id="CAVMJV010000066">
    <property type="protein sequence ID" value="CAK5087577.1"/>
    <property type="molecule type" value="Genomic_DNA"/>
</dbReference>
<sequence>MHIADVKGNNYIKLNGGVSKAYMNGAGNTFGKEEIKNDKSAVYITKNSGGYSSGETVITIEGNSVSTMTSGGVFFG</sequence>
<keyword evidence="2" id="KW-1185">Reference proteome</keyword>
<name>A0ACB1AAH3_MELEN</name>
<reference evidence="1" key="1">
    <citation type="submission" date="2023-11" db="EMBL/GenBank/DDBJ databases">
        <authorList>
            <person name="Poullet M."/>
        </authorList>
    </citation>
    <scope>NUCLEOTIDE SEQUENCE</scope>
    <source>
        <strain evidence="1">E1834</strain>
    </source>
</reference>
<accession>A0ACB1AAH3</accession>
<evidence type="ECO:0000313" key="1">
    <source>
        <dbReference type="EMBL" id="CAK5087577.1"/>
    </source>
</evidence>
<protein>
    <submittedName>
        <fullName evidence="1">Uncharacterized protein</fullName>
    </submittedName>
</protein>
<dbReference type="Proteomes" id="UP001497535">
    <property type="component" value="Unassembled WGS sequence"/>
</dbReference>
<evidence type="ECO:0000313" key="2">
    <source>
        <dbReference type="Proteomes" id="UP001497535"/>
    </source>
</evidence>
<comment type="caution">
    <text evidence="1">The sequence shown here is derived from an EMBL/GenBank/DDBJ whole genome shotgun (WGS) entry which is preliminary data.</text>
</comment>
<gene>
    <name evidence="1" type="ORF">MENTE1834_LOCUS35184</name>
</gene>